<keyword evidence="1" id="KW-0472">Membrane</keyword>
<evidence type="ECO:0000256" key="1">
    <source>
        <dbReference type="SAM" id="Phobius"/>
    </source>
</evidence>
<keyword evidence="1" id="KW-1133">Transmembrane helix</keyword>
<protein>
    <submittedName>
        <fullName evidence="2">Uncharacterized protein</fullName>
    </submittedName>
</protein>
<accession>A0A848GHT1</accession>
<proteinExistence type="predicted"/>
<gene>
    <name evidence="2" type="ORF">HHL17_09230</name>
</gene>
<dbReference type="EMBL" id="JABBGC010000001">
    <property type="protein sequence ID" value="NML37377.1"/>
    <property type="molecule type" value="Genomic_DNA"/>
</dbReference>
<evidence type="ECO:0000313" key="2">
    <source>
        <dbReference type="EMBL" id="NML37377.1"/>
    </source>
</evidence>
<sequence>MKDTRKSASRWIAASYILAILPLLLLTIVFTFAGAMPGATGISRQELAHGIVQVLIAVTVGLAGVIVR</sequence>
<reference evidence="2 3" key="1">
    <citation type="submission" date="2020-04" db="EMBL/GenBank/DDBJ databases">
        <title>Chitinophaga sp. G-6-1-13 sp. nov., isolated from soil.</title>
        <authorList>
            <person name="Dahal R.H."/>
            <person name="Chaudhary D.K."/>
        </authorList>
    </citation>
    <scope>NUCLEOTIDE SEQUENCE [LARGE SCALE GENOMIC DNA]</scope>
    <source>
        <strain evidence="2 3">G-6-1-13</strain>
    </source>
</reference>
<dbReference type="RefSeq" id="WP_169224442.1">
    <property type="nucleotide sequence ID" value="NZ_JABBGC010000001.1"/>
</dbReference>
<organism evidence="2 3">
    <name type="scientific">Chitinophaga fulva</name>
    <dbReference type="NCBI Taxonomy" id="2728842"/>
    <lineage>
        <taxon>Bacteria</taxon>
        <taxon>Pseudomonadati</taxon>
        <taxon>Bacteroidota</taxon>
        <taxon>Chitinophagia</taxon>
        <taxon>Chitinophagales</taxon>
        <taxon>Chitinophagaceae</taxon>
        <taxon>Chitinophaga</taxon>
    </lineage>
</organism>
<keyword evidence="1" id="KW-0812">Transmembrane</keyword>
<comment type="caution">
    <text evidence="2">The sequence shown here is derived from an EMBL/GenBank/DDBJ whole genome shotgun (WGS) entry which is preliminary data.</text>
</comment>
<feature type="transmembrane region" description="Helical" evidence="1">
    <location>
        <begin position="47"/>
        <end position="67"/>
    </location>
</feature>
<dbReference type="AlphaFoldDB" id="A0A848GHT1"/>
<evidence type="ECO:0000313" key="3">
    <source>
        <dbReference type="Proteomes" id="UP000583266"/>
    </source>
</evidence>
<name>A0A848GHT1_9BACT</name>
<keyword evidence="3" id="KW-1185">Reference proteome</keyword>
<dbReference type="Proteomes" id="UP000583266">
    <property type="component" value="Unassembled WGS sequence"/>
</dbReference>
<feature type="transmembrane region" description="Helical" evidence="1">
    <location>
        <begin position="12"/>
        <end position="35"/>
    </location>
</feature>